<evidence type="ECO:0000313" key="4">
    <source>
        <dbReference type="Proteomes" id="UP000053268"/>
    </source>
</evidence>
<dbReference type="GO" id="GO:0004222">
    <property type="term" value="F:metalloendopeptidase activity"/>
    <property type="evidence" value="ECO:0007669"/>
    <property type="project" value="InterPro"/>
</dbReference>
<evidence type="ECO:0000256" key="1">
    <source>
        <dbReference type="ARBA" id="ARBA00001947"/>
    </source>
</evidence>
<dbReference type="Proteomes" id="UP000053268">
    <property type="component" value="Unassembled WGS sequence"/>
</dbReference>
<dbReference type="AlphaFoldDB" id="A0A194Q658"/>
<organism evidence="3 4">
    <name type="scientific">Papilio xuthus</name>
    <name type="common">Asian swallowtail butterfly</name>
    <dbReference type="NCBI Taxonomy" id="66420"/>
    <lineage>
        <taxon>Eukaryota</taxon>
        <taxon>Metazoa</taxon>
        <taxon>Ecdysozoa</taxon>
        <taxon>Arthropoda</taxon>
        <taxon>Hexapoda</taxon>
        <taxon>Insecta</taxon>
        <taxon>Pterygota</taxon>
        <taxon>Neoptera</taxon>
        <taxon>Endopterygota</taxon>
        <taxon>Lepidoptera</taxon>
        <taxon>Glossata</taxon>
        <taxon>Ditrysia</taxon>
        <taxon>Papilionoidea</taxon>
        <taxon>Papilionidae</taxon>
        <taxon>Papilioninae</taxon>
        <taxon>Papilio</taxon>
    </lineage>
</organism>
<dbReference type="SUPFAM" id="SSF55486">
    <property type="entry name" value="Metalloproteases ('zincins'), catalytic domain"/>
    <property type="match status" value="1"/>
</dbReference>
<dbReference type="STRING" id="66420.A0A194Q658"/>
<dbReference type="Gene3D" id="3.40.390.10">
    <property type="entry name" value="Collagenase (Catalytic Domain)"/>
    <property type="match status" value="1"/>
</dbReference>
<dbReference type="Pfam" id="PF01400">
    <property type="entry name" value="Astacin"/>
    <property type="match status" value="1"/>
</dbReference>
<reference evidence="3 4" key="1">
    <citation type="journal article" date="2015" name="Nat. Commun.">
        <title>Outbred genome sequencing and CRISPR/Cas9 gene editing in butterflies.</title>
        <authorList>
            <person name="Li X."/>
            <person name="Fan D."/>
            <person name="Zhang W."/>
            <person name="Liu G."/>
            <person name="Zhang L."/>
            <person name="Zhao L."/>
            <person name="Fang X."/>
            <person name="Chen L."/>
            <person name="Dong Y."/>
            <person name="Chen Y."/>
            <person name="Ding Y."/>
            <person name="Zhao R."/>
            <person name="Feng M."/>
            <person name="Zhu Y."/>
            <person name="Feng Y."/>
            <person name="Jiang X."/>
            <person name="Zhu D."/>
            <person name="Xiang H."/>
            <person name="Feng X."/>
            <person name="Li S."/>
            <person name="Wang J."/>
            <person name="Zhang G."/>
            <person name="Kronforst M.R."/>
            <person name="Wang W."/>
        </authorList>
    </citation>
    <scope>NUCLEOTIDE SEQUENCE [LARGE SCALE GENOMIC DNA]</scope>
    <source>
        <strain evidence="3">Ya'a_city_454_Px</strain>
        <tissue evidence="3">Whole body</tissue>
    </source>
</reference>
<dbReference type="EMBL" id="KQ459463">
    <property type="protein sequence ID" value="KPJ00490.1"/>
    <property type="molecule type" value="Genomic_DNA"/>
</dbReference>
<proteinExistence type="predicted"/>
<protein>
    <recommendedName>
        <fullName evidence="2">Peptidase M12A domain-containing protein</fullName>
    </recommendedName>
</protein>
<name>A0A194Q658_PAPXU</name>
<evidence type="ECO:0000259" key="2">
    <source>
        <dbReference type="Pfam" id="PF01400"/>
    </source>
</evidence>
<dbReference type="InterPro" id="IPR024079">
    <property type="entry name" value="MetalloPept_cat_dom_sf"/>
</dbReference>
<gene>
    <name evidence="3" type="ORF">RR46_07080</name>
</gene>
<dbReference type="InterPro" id="IPR001506">
    <property type="entry name" value="Peptidase_M12A"/>
</dbReference>
<feature type="domain" description="Peptidase M12A" evidence="2">
    <location>
        <begin position="39"/>
        <end position="97"/>
    </location>
</feature>
<evidence type="ECO:0000313" key="3">
    <source>
        <dbReference type="EMBL" id="KPJ00490.1"/>
    </source>
</evidence>
<keyword evidence="4" id="KW-1185">Reference proteome</keyword>
<comment type="cofactor">
    <cofactor evidence="1">
        <name>Zn(2+)</name>
        <dbReference type="ChEBI" id="CHEBI:29105"/>
    </cofactor>
</comment>
<accession>A0A194Q658</accession>
<sequence length="137" mass="16284">MDVKRHQKIMKNSKFEKTHFGVLELFEGKQHRQHAAMVVMSMLGFYFEPARHDRDKYIRVHVRHIRPDKLHHFEKMRAEATLPLPYDYDSATHPAWQFWRQVGRTGISTVATYKDKRTRPIHATNVVAGLLLLQHDR</sequence>
<dbReference type="GO" id="GO:0006508">
    <property type="term" value="P:proteolysis"/>
    <property type="evidence" value="ECO:0007669"/>
    <property type="project" value="InterPro"/>
</dbReference>